<dbReference type="Proteomes" id="UP000364097">
    <property type="component" value="Unassembled WGS sequence"/>
</dbReference>
<dbReference type="EMBL" id="AACKMW020000043">
    <property type="protein sequence ID" value="MPB99805.1"/>
    <property type="molecule type" value="Genomic_DNA"/>
</dbReference>
<proteinExistence type="predicted"/>
<gene>
    <name evidence="1" type="ORF">A0Z09_007115</name>
</gene>
<organism evidence="1 2">
    <name type="scientific">Campylobacter subantarcticus</name>
    <dbReference type="NCBI Taxonomy" id="497724"/>
    <lineage>
        <taxon>Bacteria</taxon>
        <taxon>Pseudomonadati</taxon>
        <taxon>Campylobacterota</taxon>
        <taxon>Epsilonproteobacteria</taxon>
        <taxon>Campylobacterales</taxon>
        <taxon>Campylobacteraceae</taxon>
        <taxon>Campylobacter</taxon>
    </lineage>
</organism>
<keyword evidence="2" id="KW-1185">Reference proteome</keyword>
<name>A0ABW9N6A8_9BACT</name>
<sequence length="89" mass="10316">MVDKKRYYTLLKNEAISQKEYDNINAKYSLLEKEINAKRKLTLKNASIDEQIQTALTQIAILKDSIAKSFIRSPIYNTVLEKYAFIGEL</sequence>
<comment type="caution">
    <text evidence="1">The sequence shown here is derived from an EMBL/GenBank/DDBJ whole genome shotgun (WGS) entry which is preliminary data.</text>
</comment>
<accession>A0ABW9N6A8</accession>
<reference evidence="1" key="1">
    <citation type="submission" date="2019-08" db="EMBL/GenBank/DDBJ databases">
        <title>Rapid identification of Enteric Bacteria from Whole Genome Sequences (WGS) using Average Nucleotide Identity (ANI).</title>
        <authorList>
            <person name="Lane C."/>
        </authorList>
    </citation>
    <scope>NUCLEOTIDE SEQUENCE [LARGE SCALE GENOMIC DNA]</scope>
    <source>
        <strain evidence="1">2010D-8461</strain>
    </source>
</reference>
<dbReference type="RefSeq" id="WP_039664376.1">
    <property type="nucleotide sequence ID" value="NZ_AACKMW020000043.1"/>
</dbReference>
<evidence type="ECO:0000313" key="2">
    <source>
        <dbReference type="Proteomes" id="UP000364097"/>
    </source>
</evidence>
<evidence type="ECO:0000313" key="1">
    <source>
        <dbReference type="EMBL" id="MPB99805.1"/>
    </source>
</evidence>
<protein>
    <submittedName>
        <fullName evidence="1">Uncharacterized protein</fullName>
    </submittedName>
</protein>